<evidence type="ECO:0000313" key="2">
    <source>
        <dbReference type="EMBL" id="AHE56458.1"/>
    </source>
</evidence>
<evidence type="ECO:0000256" key="1">
    <source>
        <dbReference type="SAM" id="Phobius"/>
    </source>
</evidence>
<dbReference type="STRING" id="1123269.NX02_24255"/>
<keyword evidence="1" id="KW-0812">Transmembrane</keyword>
<proteinExistence type="predicted"/>
<keyword evidence="1" id="KW-1133">Transmembrane helix</keyword>
<keyword evidence="1" id="KW-0472">Membrane</keyword>
<sequence>MRAIPTLTLIAGIFALVVGLLWVGQGTGLVRWPASSFMIDQSRWTYNGAVLVVVGLVAILFARRR</sequence>
<gene>
    <name evidence="2" type="ORF">NX02_24255</name>
</gene>
<dbReference type="KEGG" id="ssan:NX02_24255"/>
<feature type="transmembrane region" description="Helical" evidence="1">
    <location>
        <begin position="44"/>
        <end position="62"/>
    </location>
</feature>
<evidence type="ECO:0000313" key="3">
    <source>
        <dbReference type="Proteomes" id="UP000018851"/>
    </source>
</evidence>
<reference evidence="2 3" key="1">
    <citation type="submission" date="2013-07" db="EMBL/GenBank/DDBJ databases">
        <title>Completed genome of Sphingomonas sanxanigenens NX02.</title>
        <authorList>
            <person name="Ma T."/>
            <person name="Huang H."/>
            <person name="Wu M."/>
            <person name="Li X."/>
            <person name="Li G."/>
        </authorList>
    </citation>
    <scope>NUCLEOTIDE SEQUENCE [LARGE SCALE GENOMIC DNA]</scope>
    <source>
        <strain evidence="2 3">NX02</strain>
    </source>
</reference>
<accession>W0AJI8</accession>
<dbReference type="AlphaFoldDB" id="W0AJI8"/>
<dbReference type="HOGENOM" id="CLU_187779_1_0_5"/>
<dbReference type="Proteomes" id="UP000018851">
    <property type="component" value="Chromosome"/>
</dbReference>
<dbReference type="RefSeq" id="WP_039998005.1">
    <property type="nucleotide sequence ID" value="NZ_CP006644.1"/>
</dbReference>
<feature type="transmembrane region" description="Helical" evidence="1">
    <location>
        <begin position="7"/>
        <end position="24"/>
    </location>
</feature>
<dbReference type="OrthoDB" id="8374816at2"/>
<keyword evidence="3" id="KW-1185">Reference proteome</keyword>
<dbReference type="eggNOG" id="ENOG502ZEX5">
    <property type="taxonomic scope" value="Bacteria"/>
</dbReference>
<protein>
    <submittedName>
        <fullName evidence="2">Uncharacterized protein</fullName>
    </submittedName>
</protein>
<name>W0AJI8_9SPHN</name>
<dbReference type="PATRIC" id="fig|1123269.5.peg.4750"/>
<organism evidence="2 3">
    <name type="scientific">Sphingomonas sanxanigenens DSM 19645 = NX02</name>
    <dbReference type="NCBI Taxonomy" id="1123269"/>
    <lineage>
        <taxon>Bacteria</taxon>
        <taxon>Pseudomonadati</taxon>
        <taxon>Pseudomonadota</taxon>
        <taxon>Alphaproteobacteria</taxon>
        <taxon>Sphingomonadales</taxon>
        <taxon>Sphingomonadaceae</taxon>
        <taxon>Sphingomonas</taxon>
    </lineage>
</organism>
<dbReference type="EMBL" id="CP006644">
    <property type="protein sequence ID" value="AHE56458.1"/>
    <property type="molecule type" value="Genomic_DNA"/>
</dbReference>